<protein>
    <submittedName>
        <fullName evidence="2">Uncharacterized protein</fullName>
    </submittedName>
</protein>
<evidence type="ECO:0000313" key="3">
    <source>
        <dbReference type="Proteomes" id="UP000327468"/>
    </source>
</evidence>
<feature type="region of interest" description="Disordered" evidence="1">
    <location>
        <begin position="71"/>
        <end position="97"/>
    </location>
</feature>
<feature type="region of interest" description="Disordered" evidence="1">
    <location>
        <begin position="117"/>
        <end position="152"/>
    </location>
</feature>
<dbReference type="EMBL" id="VFJC01000005">
    <property type="protein sequence ID" value="KAB5579405.1"/>
    <property type="molecule type" value="Genomic_DNA"/>
</dbReference>
<gene>
    <name evidence="2" type="ORF">PHYPO_G00194690</name>
</gene>
<accession>A0A5N5PIG4</accession>
<keyword evidence="3" id="KW-1185">Reference proteome</keyword>
<dbReference type="AlphaFoldDB" id="A0A5N5PIG4"/>
<organism evidence="2 3">
    <name type="scientific">Pangasianodon hypophthalmus</name>
    <name type="common">Striped catfish</name>
    <name type="synonym">Helicophagus hypophthalmus</name>
    <dbReference type="NCBI Taxonomy" id="310915"/>
    <lineage>
        <taxon>Eukaryota</taxon>
        <taxon>Metazoa</taxon>
        <taxon>Chordata</taxon>
        <taxon>Craniata</taxon>
        <taxon>Vertebrata</taxon>
        <taxon>Euteleostomi</taxon>
        <taxon>Actinopterygii</taxon>
        <taxon>Neopterygii</taxon>
        <taxon>Teleostei</taxon>
        <taxon>Ostariophysi</taxon>
        <taxon>Siluriformes</taxon>
        <taxon>Pangasiidae</taxon>
        <taxon>Pangasianodon</taxon>
    </lineage>
</organism>
<feature type="compositionally biased region" description="Basic residues" evidence="1">
    <location>
        <begin position="71"/>
        <end position="80"/>
    </location>
</feature>
<evidence type="ECO:0000313" key="2">
    <source>
        <dbReference type="EMBL" id="KAB5579405.1"/>
    </source>
</evidence>
<reference evidence="2 3" key="1">
    <citation type="submission" date="2019-06" db="EMBL/GenBank/DDBJ databases">
        <title>A chromosome-scale genome assembly of the striped catfish, Pangasianodon hypophthalmus.</title>
        <authorList>
            <person name="Wen M."/>
            <person name="Zahm M."/>
            <person name="Roques C."/>
            <person name="Cabau C."/>
            <person name="Klopp C."/>
            <person name="Donnadieu C."/>
            <person name="Jouanno E."/>
            <person name="Avarre J.-C."/>
            <person name="Campet M."/>
            <person name="Ha T.T.T."/>
            <person name="Dugue R."/>
            <person name="Lampietro C."/>
            <person name="Louis A."/>
            <person name="Herpin A."/>
            <person name="Echchiki A."/>
            <person name="Berthelot C."/>
            <person name="Parey E."/>
            <person name="Roest-Crollius H."/>
            <person name="Braasch I."/>
            <person name="Postlethwait J."/>
            <person name="Bobe J."/>
            <person name="Montfort J."/>
            <person name="Bouchez O."/>
            <person name="Begum T."/>
            <person name="Schartl M."/>
            <person name="Guiguen Y."/>
        </authorList>
    </citation>
    <scope>NUCLEOTIDE SEQUENCE [LARGE SCALE GENOMIC DNA]</scope>
    <source>
        <strain evidence="2 3">Indonesia</strain>
        <tissue evidence="2">Blood</tissue>
    </source>
</reference>
<comment type="caution">
    <text evidence="2">The sequence shown here is derived from an EMBL/GenBank/DDBJ whole genome shotgun (WGS) entry which is preliminary data.</text>
</comment>
<evidence type="ECO:0000256" key="1">
    <source>
        <dbReference type="SAM" id="MobiDB-lite"/>
    </source>
</evidence>
<sequence>MDRDLAVEKIRQETMQARFDFEHGLETDREGAAAGIGEDTFELHSVDLELEAAENQSCDLQVKQAQLRQRKSWNRNKHSHTPGLTLTCPRTTAHQDSIARPPRAVFVHSGAGVPRSLDAAAVEDMSQDPGKDLSPPPPPALNEDLVKTRNLC</sequence>
<proteinExistence type="predicted"/>
<dbReference type="Proteomes" id="UP000327468">
    <property type="component" value="Chromosome 4"/>
</dbReference>
<name>A0A5N5PIG4_PANHP</name>
<feature type="compositionally biased region" description="Polar residues" evidence="1">
    <location>
        <begin position="82"/>
        <end position="95"/>
    </location>
</feature>